<evidence type="ECO:0000259" key="9">
    <source>
        <dbReference type="Pfam" id="PF15705"/>
    </source>
</evidence>
<feature type="compositionally biased region" description="Acidic residues" evidence="6">
    <location>
        <begin position="968"/>
        <end position="977"/>
    </location>
</feature>
<dbReference type="Pfam" id="PF15705">
    <property type="entry name" value="TMEM132_N"/>
    <property type="match status" value="1"/>
</dbReference>
<dbReference type="GlyGen" id="A0A0G2KGF4">
    <property type="glycosylation" value="2 sites"/>
</dbReference>
<feature type="signal peptide" evidence="8">
    <location>
        <begin position="1"/>
        <end position="26"/>
    </location>
</feature>
<evidence type="ECO:0000256" key="5">
    <source>
        <dbReference type="ARBA" id="ARBA00023136"/>
    </source>
</evidence>
<feature type="region of interest" description="Disordered" evidence="6">
    <location>
        <begin position="1127"/>
        <end position="1148"/>
    </location>
</feature>
<reference evidence="16 17" key="1">
    <citation type="journal article" date="2013" name="Nature">
        <title>The zebrafish reference genome sequence and its relationship to the human genome.</title>
        <authorList>
            <consortium name="Genome Reference Consortium Zebrafish"/>
            <person name="Howe K."/>
            <person name="Clark M.D."/>
            <person name="Torroja C.F."/>
            <person name="Torrance J."/>
            <person name="Berthelot C."/>
            <person name="Muffato M."/>
            <person name="Collins J.E."/>
            <person name="Humphray S."/>
            <person name="McLaren K."/>
            <person name="Matthews L."/>
            <person name="McLaren S."/>
            <person name="Sealy I."/>
            <person name="Caccamo M."/>
            <person name="Churcher C."/>
            <person name="Scott C."/>
            <person name="Barrett J.C."/>
            <person name="Koch R."/>
            <person name="Rauch G.J."/>
            <person name="White S."/>
            <person name="Chow W."/>
            <person name="Kilian B."/>
            <person name="Quintais L.T."/>
            <person name="Guerra-Assuncao J.A."/>
            <person name="Zhou Y."/>
            <person name="Gu Y."/>
            <person name="Yen J."/>
            <person name="Vogel J.H."/>
            <person name="Eyre T."/>
            <person name="Redmond S."/>
            <person name="Banerjee R."/>
            <person name="Chi J."/>
            <person name="Fu B."/>
            <person name="Langley E."/>
            <person name="Maguire S.F."/>
            <person name="Laird G.K."/>
            <person name="Lloyd D."/>
            <person name="Kenyon E."/>
            <person name="Donaldson S."/>
            <person name="Sehra H."/>
            <person name="Almeida-King J."/>
            <person name="Loveland J."/>
            <person name="Trevanion S."/>
            <person name="Jones M."/>
            <person name="Quail M."/>
            <person name="Willey D."/>
            <person name="Hunt A."/>
            <person name="Burton J."/>
            <person name="Sims S."/>
            <person name="McLay K."/>
            <person name="Plumb B."/>
            <person name="Davis J."/>
            <person name="Clee C."/>
            <person name="Oliver K."/>
            <person name="Clark R."/>
            <person name="Riddle C."/>
            <person name="Elliot D."/>
            <person name="Eliott D."/>
            <person name="Threadgold G."/>
            <person name="Harden G."/>
            <person name="Ware D."/>
            <person name="Begum S."/>
            <person name="Mortimore B."/>
            <person name="Mortimer B."/>
            <person name="Kerry G."/>
            <person name="Heath P."/>
            <person name="Phillimore B."/>
            <person name="Tracey A."/>
            <person name="Corby N."/>
            <person name="Dunn M."/>
            <person name="Johnson C."/>
            <person name="Wood J."/>
            <person name="Clark S."/>
            <person name="Pelan S."/>
            <person name="Griffiths G."/>
            <person name="Smith M."/>
            <person name="Glithero R."/>
            <person name="Howden P."/>
            <person name="Barker N."/>
            <person name="Lloyd C."/>
            <person name="Stevens C."/>
            <person name="Harley J."/>
            <person name="Holt K."/>
            <person name="Panagiotidis G."/>
            <person name="Lovell J."/>
            <person name="Beasley H."/>
            <person name="Henderson C."/>
            <person name="Gordon D."/>
            <person name="Auger K."/>
            <person name="Wright D."/>
            <person name="Collins J."/>
            <person name="Raisen C."/>
            <person name="Dyer L."/>
            <person name="Leung K."/>
            <person name="Robertson L."/>
            <person name="Ambridge K."/>
            <person name="Leongamornlert D."/>
            <person name="McGuire S."/>
            <person name="Gilderthorp R."/>
            <person name="Griffiths C."/>
            <person name="Manthravadi D."/>
            <person name="Nichol S."/>
            <person name="Barker G."/>
            <person name="Whitehead S."/>
            <person name="Kay M."/>
            <person name="Brown J."/>
            <person name="Murnane C."/>
            <person name="Gray E."/>
            <person name="Humphries M."/>
            <person name="Sycamore N."/>
            <person name="Barker D."/>
            <person name="Saunders D."/>
            <person name="Wallis J."/>
            <person name="Babbage A."/>
            <person name="Hammond S."/>
            <person name="Mashreghi-Mohammadi M."/>
            <person name="Barr L."/>
            <person name="Martin S."/>
            <person name="Wray P."/>
            <person name="Ellington A."/>
            <person name="Matthews N."/>
            <person name="Ellwood M."/>
            <person name="Woodmansey R."/>
            <person name="Clark G."/>
            <person name="Cooper J."/>
            <person name="Cooper J."/>
            <person name="Tromans A."/>
            <person name="Grafham D."/>
            <person name="Skuce C."/>
            <person name="Pandian R."/>
            <person name="Andrews R."/>
            <person name="Harrison E."/>
            <person name="Kimberley A."/>
            <person name="Garnett J."/>
            <person name="Fosker N."/>
            <person name="Hall R."/>
            <person name="Garner P."/>
            <person name="Kelly D."/>
            <person name="Bird C."/>
            <person name="Palmer S."/>
            <person name="Gehring I."/>
            <person name="Berger A."/>
            <person name="Dooley C.M."/>
            <person name="Ersan-Urun Z."/>
            <person name="Eser C."/>
            <person name="Geiger H."/>
            <person name="Geisler M."/>
            <person name="Karotki L."/>
            <person name="Kirn A."/>
            <person name="Konantz J."/>
            <person name="Konantz M."/>
            <person name="Oberlander M."/>
            <person name="Rudolph-Geiger S."/>
            <person name="Teucke M."/>
            <person name="Lanz C."/>
            <person name="Raddatz G."/>
            <person name="Osoegawa K."/>
            <person name="Zhu B."/>
            <person name="Rapp A."/>
            <person name="Widaa S."/>
            <person name="Langford C."/>
            <person name="Yang F."/>
            <person name="Schuster S.C."/>
            <person name="Carter N.P."/>
            <person name="Harrow J."/>
            <person name="Ning Z."/>
            <person name="Herrero J."/>
            <person name="Searle S.M."/>
            <person name="Enright A."/>
            <person name="Geisler R."/>
            <person name="Plasterk R.H."/>
            <person name="Lee C."/>
            <person name="Westerfield M."/>
            <person name="de Jong P.J."/>
            <person name="Zon L.I."/>
            <person name="Postlethwait J.H."/>
            <person name="Nusslein-Volhard C."/>
            <person name="Hubbard T.J."/>
            <person name="Roest Crollius H."/>
            <person name="Rogers J."/>
            <person name="Stemple D.L."/>
        </authorList>
    </citation>
    <scope>NUCLEOTIDE SEQUENCE [LARGE SCALE GENOMIC DNA]</scope>
    <source>
        <strain evidence="16">Tuebingen</strain>
    </source>
</reference>
<dbReference type="PANTHER" id="PTHR13388">
    <property type="entry name" value="DETONATOR, ISOFORM E"/>
    <property type="match status" value="1"/>
</dbReference>
<dbReference type="GeneTree" id="ENSGT00940000158942"/>
<dbReference type="GeneID" id="100332191"/>
<evidence type="ECO:0000259" key="14">
    <source>
        <dbReference type="Pfam" id="PF23486"/>
    </source>
</evidence>
<dbReference type="Pfam" id="PF23039">
    <property type="entry name" value="TMEM132_3rd"/>
    <property type="match status" value="1"/>
</dbReference>
<feature type="chain" id="PRO_5044542436" evidence="8">
    <location>
        <begin position="27"/>
        <end position="1168"/>
    </location>
</feature>
<accession>A0A0G2KGF4</accession>
<evidence type="ECO:0000313" key="18">
    <source>
        <dbReference type="RefSeq" id="XP_021334148.1"/>
    </source>
</evidence>
<dbReference type="OrthoDB" id="10026202at2759"/>
<dbReference type="InterPro" id="IPR031435">
    <property type="entry name" value="TMEM132_N"/>
</dbReference>
<evidence type="ECO:0000256" key="4">
    <source>
        <dbReference type="ARBA" id="ARBA00022989"/>
    </source>
</evidence>
<evidence type="ECO:0000259" key="10">
    <source>
        <dbReference type="Pfam" id="PF15706"/>
    </source>
</evidence>
<feature type="domain" description="Transmembrane protein TMEM132 cohesin-like" evidence="12">
    <location>
        <begin position="289"/>
        <end position="431"/>
    </location>
</feature>
<dbReference type="Bgee" id="ENSDARG00000102759">
    <property type="expression patterns" value="Expressed in retina and 6 other cell types or tissues"/>
</dbReference>
<dbReference type="RefSeq" id="XP_021334148.1">
    <property type="nucleotide sequence ID" value="XM_021478473.2"/>
</dbReference>
<evidence type="ECO:0000259" key="11">
    <source>
        <dbReference type="Pfam" id="PF16070"/>
    </source>
</evidence>
<accession>A0A8M9Q401</accession>
<feature type="region of interest" description="Disordered" evidence="6">
    <location>
        <begin position="946"/>
        <end position="982"/>
    </location>
</feature>
<evidence type="ECO:0000313" key="17">
    <source>
        <dbReference type="Proteomes" id="UP000000437"/>
    </source>
</evidence>
<dbReference type="PaxDb" id="7955-ENSDARP00000101258"/>
<dbReference type="Pfam" id="PF16070">
    <property type="entry name" value="Ig_TMEM132_4th"/>
    <property type="match status" value="1"/>
</dbReference>
<evidence type="ECO:0000256" key="1">
    <source>
        <dbReference type="ARBA" id="ARBA00004479"/>
    </source>
</evidence>
<dbReference type="Pfam" id="PF23486">
    <property type="entry name" value="Ig_TMEM132_5th"/>
    <property type="match status" value="1"/>
</dbReference>
<name>A0A0G2KGF4_DANRE</name>
<dbReference type="Pfam" id="PF23487">
    <property type="entry name" value="Ig_TMEM132_6th"/>
    <property type="match status" value="1"/>
</dbReference>
<keyword evidence="17" id="KW-1185">Reference proteome</keyword>
<reference evidence="18" key="3">
    <citation type="submission" date="2025-04" db="UniProtKB">
        <authorList>
            <consortium name="RefSeq"/>
        </authorList>
    </citation>
    <scope>IDENTIFICATION</scope>
    <source>
        <strain evidence="18">Tuebingen</strain>
    </source>
</reference>
<keyword evidence="5 7" id="KW-0472">Membrane</keyword>
<feature type="compositionally biased region" description="Polar residues" evidence="6">
    <location>
        <begin position="1127"/>
        <end position="1139"/>
    </location>
</feature>
<dbReference type="EMBL" id="LO018237">
    <property type="status" value="NOT_ANNOTATED_CDS"/>
    <property type="molecule type" value="Genomic_DNA"/>
</dbReference>
<dbReference type="Ensembl" id="ENSDART00000159581.2">
    <property type="protein sequence ID" value="ENSDARP00000131389.2"/>
    <property type="gene ID" value="ENSDARG00000102759.2"/>
</dbReference>
<dbReference type="InterPro" id="IPR055423">
    <property type="entry name" value="Ig_TMEM132_5th"/>
</dbReference>
<feature type="transmembrane region" description="Helical" evidence="7">
    <location>
        <begin position="991"/>
        <end position="1016"/>
    </location>
</feature>
<feature type="domain" description="Transmembrane protein TMEM132 fifth" evidence="14">
    <location>
        <begin position="533"/>
        <end position="666"/>
    </location>
</feature>
<evidence type="ECO:0000313" key="16">
    <source>
        <dbReference type="Ensembl" id="ENSDARP00000131389"/>
    </source>
</evidence>
<dbReference type="InterPro" id="IPR026307">
    <property type="entry name" value="TMEM132"/>
</dbReference>
<evidence type="ECO:0000259" key="13">
    <source>
        <dbReference type="Pfam" id="PF23481"/>
    </source>
</evidence>
<gene>
    <name evidence="16 18" type="primary">LOC100332191</name>
</gene>
<proteinExistence type="inferred from homology"/>
<evidence type="ECO:0000259" key="12">
    <source>
        <dbReference type="Pfam" id="PF23039"/>
    </source>
</evidence>
<feature type="domain" description="Transmembrane protein TMEM132 N-terminal" evidence="9">
    <location>
        <begin position="50"/>
        <end position="110"/>
    </location>
</feature>
<dbReference type="EMBL" id="CT583723">
    <property type="status" value="NOT_ANNOTATED_CDS"/>
    <property type="molecule type" value="Genomic_DNA"/>
</dbReference>
<dbReference type="KEGG" id="dre:100332191"/>
<dbReference type="Proteomes" id="UP000000437">
    <property type="component" value="Chromosome 8"/>
</dbReference>
<dbReference type="GO" id="GO:0016020">
    <property type="term" value="C:membrane"/>
    <property type="evidence" value="ECO:0007669"/>
    <property type="project" value="UniProtKB-SubCell"/>
</dbReference>
<dbReference type="ExpressionAtlas" id="A0A0G2KGF4">
    <property type="expression patterns" value="baseline"/>
</dbReference>
<evidence type="ECO:0000256" key="8">
    <source>
        <dbReference type="SAM" id="SignalP"/>
    </source>
</evidence>
<dbReference type="eggNOG" id="KOG4789">
    <property type="taxonomic scope" value="Eukaryota"/>
</dbReference>
<sequence length="1168" mass="128435">MAKMSVYSHMWWILLIILATVMTTVTQEMDSQEILDATKPSTPYPLFLPVTYQVWDADYFLLKEAGQDIMRNSSMQSHTQPFVVLKAQRLPVINASYGQLSTKREIPLDLVQSVQLFRPSPPVFSLNWRVQSFVLTRWVYSSSPKVRVLFYVAGRDWDRGEKGTKDELPCVTVYAFWQTQEVRGSCVIGNDHGTCMAEVDAPAGWFNQVEGSSSRERLGPTQGNPVELYYQARPSAYGPCTASGEESKRWDLGGGNAGQPQAEYMPVTPMQRIGSVRLLQVKQGAMPVSVLRLREAVVIQTSSKPLKKTDIASFYVYVKNSANLDTFSLRAMVKKGVSFQTATPSNTLLWDITLDTGPDGSVGVICQRKSTANVKRLSKLQAVLQMDFEVEDVSSQSEIQMIKWELTLPDEVKMMGASEGTMRIYTTQRDFVGLAPLVMDKELLNTAVLTGKRVTVAVRTIAVEQDGSVTDVSDFVDCSSTDENVLKVSDRCDFVYVNGKESQGRLRMLVNFTYSYLSAQLEMKVWFPRLPLDIEVSDSELSPIKSWRIPIMSTKSKAGWSSEEERKGRGCMLQFQHALVRVLTHFVAEQSDPREPQAFFLGSDWQVDVTRLVRYFLKVEDPNVVRLQAGRVLSGQDVGTTTIKVLSPLSDSILAERTVKVVEERVTITELGLQLISGLTLNLQLNTGSNRVISATATTQEVLSNPKQEAVLSSWLQFSDGSLTPLDIYDPAHYRLTVTSLDEGVISVQDSSMTVVAEGEGQGTLVRAEMTICEVCQKSKRKSTLAVGSGSLTVKFQANSRRPENSSVNNNGTANSTGLNSGVSGKENSGELDEREEVDSGKKLQLPEQVSSRNSESEREESALTKVTTTVKSTARESTIVSIANDLGVERANDASAGVSKPGNILNSGNIFSTGKAGSDGNTGISWNSNEVSEGSMFSTGKASGNLVNYNNYPPQEEVPNEKPNTDYGEDDDDDGIEGPLSNRPLTDLEIGMYALLGVFCLAILVFMVNCVSYLVKFRHKQTPAQISEQTGHRHDWVWLGTDAELVMNVNGSPLQQDAHNTSVIDIGPNTEPCGTLTRRTSCQVSSVSNDSNAGCVGSLTAKPARSESLHSPTSKRKRVQFTTFTSLDRQTSPKTLPQENGHGINWVGKEDKCMSSEVSAAESLQKM</sequence>
<dbReference type="Pfam" id="PF15706">
    <property type="entry name" value="TMEM132_C"/>
    <property type="match status" value="1"/>
</dbReference>
<evidence type="ECO:0000256" key="3">
    <source>
        <dbReference type="ARBA" id="ARBA00022692"/>
    </source>
</evidence>
<organism evidence="16">
    <name type="scientific">Danio rerio</name>
    <name type="common">Zebrafish</name>
    <name type="synonym">Brachydanio rerio</name>
    <dbReference type="NCBI Taxonomy" id="7955"/>
    <lineage>
        <taxon>Eukaryota</taxon>
        <taxon>Metazoa</taxon>
        <taxon>Chordata</taxon>
        <taxon>Craniata</taxon>
        <taxon>Vertebrata</taxon>
        <taxon>Euteleostomi</taxon>
        <taxon>Actinopterygii</taxon>
        <taxon>Neopterygii</taxon>
        <taxon>Teleostei</taxon>
        <taxon>Ostariophysi</taxon>
        <taxon>Cypriniformes</taxon>
        <taxon>Danionidae</taxon>
        <taxon>Danioninae</taxon>
        <taxon>Danio</taxon>
    </lineage>
</organism>
<feature type="region of interest" description="Disordered" evidence="6">
    <location>
        <begin position="796"/>
        <end position="870"/>
    </location>
</feature>
<protein>
    <submittedName>
        <fullName evidence="16">Transmembrane protein 132C</fullName>
    </submittedName>
    <submittedName>
        <fullName evidence="18">Transmembrane protein 132D</fullName>
    </submittedName>
</protein>
<evidence type="ECO:0000259" key="15">
    <source>
        <dbReference type="Pfam" id="PF23487"/>
    </source>
</evidence>
<dbReference type="Pfam" id="PF23481">
    <property type="entry name" value="Ig_TMEM132_2nd"/>
    <property type="match status" value="1"/>
</dbReference>
<dbReference type="InterPro" id="IPR031437">
    <property type="entry name" value="Ig_TMEM132_4th"/>
</dbReference>
<reference evidence="16" key="2">
    <citation type="submission" date="2015-06" db="UniProtKB">
        <authorList>
            <consortium name="Ensembl"/>
        </authorList>
    </citation>
    <scope>IDENTIFICATION</scope>
    <source>
        <strain evidence="16">Tuebingen</strain>
    </source>
</reference>
<feature type="domain" description="Transmembrane protein TMEM132 second Ig-like" evidence="13">
    <location>
        <begin position="129"/>
        <end position="251"/>
    </location>
</feature>
<feature type="compositionally biased region" description="Polar residues" evidence="6">
    <location>
        <begin position="796"/>
        <end position="827"/>
    </location>
</feature>
<dbReference type="AlphaFoldDB" id="A0A0G2KGF4"/>
<dbReference type="InterPro" id="IPR055421">
    <property type="entry name" value="TMEM132_3rd"/>
</dbReference>
<evidence type="ECO:0000256" key="6">
    <source>
        <dbReference type="SAM" id="MobiDB-lite"/>
    </source>
</evidence>
<dbReference type="InterPro" id="IPR031436">
    <property type="entry name" value="TMEM132_C"/>
</dbReference>
<comment type="similarity">
    <text evidence="2">Belongs to the TMEM132 family.</text>
</comment>
<keyword evidence="3 7" id="KW-0812">Transmembrane</keyword>
<dbReference type="InterPro" id="IPR055422">
    <property type="entry name" value="Ig_TMEM132_2nd"/>
</dbReference>
<evidence type="ECO:0000256" key="7">
    <source>
        <dbReference type="SAM" id="Phobius"/>
    </source>
</evidence>
<keyword evidence="4 7" id="KW-1133">Transmembrane helix</keyword>
<dbReference type="OMA" id="VRGSCAM"/>
<keyword evidence="8" id="KW-0732">Signal</keyword>
<dbReference type="STRING" id="7955.ENSDARP00000131389"/>
<dbReference type="PANTHER" id="PTHR13388:SF23">
    <property type="entry name" value="TRANSMEMBRANE PROTEIN 132C"/>
    <property type="match status" value="1"/>
</dbReference>
<evidence type="ECO:0000256" key="2">
    <source>
        <dbReference type="ARBA" id="ARBA00006166"/>
    </source>
</evidence>
<feature type="domain" description="Transmembrane protein family 132 fourth" evidence="11">
    <location>
        <begin position="433"/>
        <end position="530"/>
    </location>
</feature>
<feature type="domain" description="Transmembrane protein TMEM132 C-terminal" evidence="10">
    <location>
        <begin position="979"/>
        <end position="1044"/>
    </location>
</feature>
<feature type="domain" description="Transmembrane protein TMEM132 sixth" evidence="15">
    <location>
        <begin position="667"/>
        <end position="778"/>
    </location>
</feature>
<dbReference type="InterPro" id="IPR055424">
    <property type="entry name" value="Ig_TMEM132_6th"/>
</dbReference>
<comment type="subcellular location">
    <subcellularLocation>
        <location evidence="1">Membrane</location>
        <topology evidence="1">Single-pass type I membrane protein</topology>
    </subcellularLocation>
</comment>